<proteinExistence type="predicted"/>
<organism evidence="3 4">
    <name type="scientific">Sphingopyxis flava</name>
    <dbReference type="NCBI Taxonomy" id="1507287"/>
    <lineage>
        <taxon>Bacteria</taxon>
        <taxon>Pseudomonadati</taxon>
        <taxon>Pseudomonadota</taxon>
        <taxon>Alphaproteobacteria</taxon>
        <taxon>Sphingomonadales</taxon>
        <taxon>Sphingomonadaceae</taxon>
        <taxon>Sphingopyxis</taxon>
    </lineage>
</organism>
<protein>
    <submittedName>
        <fullName evidence="3">Uncharacterized protein</fullName>
    </submittedName>
</protein>
<dbReference type="EMBL" id="FUYP01000003">
    <property type="protein sequence ID" value="SKB34698.1"/>
    <property type="molecule type" value="Genomic_DNA"/>
</dbReference>
<name>A0A1T5AI77_9SPHN</name>
<gene>
    <name evidence="3" type="ORF">SAMN06295937_1003246</name>
</gene>
<dbReference type="Proteomes" id="UP000190044">
    <property type="component" value="Unassembled WGS sequence"/>
</dbReference>
<sequence>MITLLSAVAMAAAAPVAAQPTTPDHAGHNAPQTEQMGKGCCCCKDKTGGDTQANGKKMECCENKQHDAAPAEHSQHNH</sequence>
<evidence type="ECO:0000313" key="4">
    <source>
        <dbReference type="Proteomes" id="UP000190044"/>
    </source>
</evidence>
<accession>A0A1T5AI77</accession>
<feature type="signal peptide" evidence="2">
    <location>
        <begin position="1"/>
        <end position="18"/>
    </location>
</feature>
<feature type="region of interest" description="Disordered" evidence="1">
    <location>
        <begin position="17"/>
        <end position="36"/>
    </location>
</feature>
<reference evidence="4" key="1">
    <citation type="submission" date="2017-02" db="EMBL/GenBank/DDBJ databases">
        <authorList>
            <person name="Varghese N."/>
            <person name="Submissions S."/>
        </authorList>
    </citation>
    <scope>NUCLEOTIDE SEQUENCE [LARGE SCALE GENOMIC DNA]</scope>
    <source>
        <strain evidence="4">R11H</strain>
    </source>
</reference>
<dbReference type="AlphaFoldDB" id="A0A1T5AI77"/>
<evidence type="ECO:0000256" key="2">
    <source>
        <dbReference type="SAM" id="SignalP"/>
    </source>
</evidence>
<keyword evidence="2" id="KW-0732">Signal</keyword>
<keyword evidence="4" id="KW-1185">Reference proteome</keyword>
<evidence type="ECO:0000313" key="3">
    <source>
        <dbReference type="EMBL" id="SKB34698.1"/>
    </source>
</evidence>
<evidence type="ECO:0000256" key="1">
    <source>
        <dbReference type="SAM" id="MobiDB-lite"/>
    </source>
</evidence>
<feature type="chain" id="PRO_5012888395" evidence="2">
    <location>
        <begin position="19"/>
        <end position="78"/>
    </location>
</feature>